<gene>
    <name evidence="1" type="ORF">UFOVP216_26</name>
</gene>
<accession>A0A6J7WKF8</accession>
<dbReference type="EMBL" id="LR798263">
    <property type="protein sequence ID" value="CAB5218531.1"/>
    <property type="molecule type" value="Genomic_DNA"/>
</dbReference>
<evidence type="ECO:0000313" key="1">
    <source>
        <dbReference type="EMBL" id="CAB5218531.1"/>
    </source>
</evidence>
<name>A0A6J7WKF8_9CAUD</name>
<organism evidence="1">
    <name type="scientific">uncultured Caudovirales phage</name>
    <dbReference type="NCBI Taxonomy" id="2100421"/>
    <lineage>
        <taxon>Viruses</taxon>
        <taxon>Duplodnaviria</taxon>
        <taxon>Heunggongvirae</taxon>
        <taxon>Uroviricota</taxon>
        <taxon>Caudoviricetes</taxon>
        <taxon>Peduoviridae</taxon>
        <taxon>Maltschvirus</taxon>
        <taxon>Maltschvirus maltsch</taxon>
    </lineage>
</organism>
<reference evidence="1" key="1">
    <citation type="submission" date="2020-05" db="EMBL/GenBank/DDBJ databases">
        <authorList>
            <person name="Chiriac C."/>
            <person name="Salcher M."/>
            <person name="Ghai R."/>
            <person name="Kavagutti S V."/>
        </authorList>
    </citation>
    <scope>NUCLEOTIDE SEQUENCE</scope>
</reference>
<protein>
    <submittedName>
        <fullName evidence="1">Uncharacterized protein</fullName>
    </submittedName>
</protein>
<sequence length="69" mass="8073">MENQVIKLLKQGLDLDDFFAITIYKEDVRLIGFNKDDKLTKYIKLGYEFKLTPNNHLEANKNNIVITLT</sequence>
<proteinExistence type="predicted"/>